<sequence length="379" mass="43882">MKTAILALTIFLSMTIFLDIYAQQQSISRHTPGFPYNQIEIDKEILDMLLNITSNMNMSVFSEADINELYRSIDNISKGVKDIDIGLYEDLEGLKSLINTYNLSELEAIDKLYKDIENEDLRNILKDVVSSYRVDRYVSSNDIENLYRVVIEMYRRGLLDKGDVLKALEILFRISNNLNYGGLTDKIGIERVNIVKEIIDRVIDFQNPMRYSNVAEISIGEEIRESSVKGFNIPLLYPILPSLDYLKDIAVIVGIAMLAIVTAISMHRLWRYIEKLIIRYIALRNMSKALNRYVDGFRKSVVNYWLAIEFIEKRYGLVKGVWMTHREYLDRVRKSIAGNVVDLFSRLTMIYEVARFGGVEDESLDRESEYILKSLGEEI</sequence>
<keyword evidence="1" id="KW-0812">Transmembrane</keyword>
<protein>
    <submittedName>
        <fullName evidence="2">DUF4129 domain-containing protein</fullName>
    </submittedName>
</protein>
<comment type="caution">
    <text evidence="2">The sequence shown here is derived from an EMBL/GenBank/DDBJ whole genome shotgun (WGS) entry which is preliminary data.</text>
</comment>
<accession>A0A7C5YYX7</accession>
<name>A0A7C5YYX7_9CREN</name>
<keyword evidence="1" id="KW-0472">Membrane</keyword>
<reference evidence="2" key="1">
    <citation type="journal article" date="2020" name="mSystems">
        <title>Genome- and Community-Level Interaction Insights into Carbon Utilization and Element Cycling Functions of Hydrothermarchaeota in Hydrothermal Sediment.</title>
        <authorList>
            <person name="Zhou Z."/>
            <person name="Liu Y."/>
            <person name="Xu W."/>
            <person name="Pan J."/>
            <person name="Luo Z.H."/>
            <person name="Li M."/>
        </authorList>
    </citation>
    <scope>NUCLEOTIDE SEQUENCE [LARGE SCALE GENOMIC DNA]</scope>
    <source>
        <strain evidence="2">SpSt-1</strain>
    </source>
</reference>
<proteinExistence type="predicted"/>
<feature type="transmembrane region" description="Helical" evidence="1">
    <location>
        <begin position="249"/>
        <end position="270"/>
    </location>
</feature>
<dbReference type="EMBL" id="DRUB01000174">
    <property type="protein sequence ID" value="HHR96853.1"/>
    <property type="molecule type" value="Genomic_DNA"/>
</dbReference>
<dbReference type="AlphaFoldDB" id="A0A7C5YYX7"/>
<evidence type="ECO:0000313" key="2">
    <source>
        <dbReference type="EMBL" id="HHR96853.1"/>
    </source>
</evidence>
<gene>
    <name evidence="2" type="ORF">ENL47_08675</name>
</gene>
<organism evidence="2">
    <name type="scientific">Ignisphaera aggregans</name>
    <dbReference type="NCBI Taxonomy" id="334771"/>
    <lineage>
        <taxon>Archaea</taxon>
        <taxon>Thermoproteota</taxon>
        <taxon>Thermoprotei</taxon>
        <taxon>Desulfurococcales</taxon>
        <taxon>Desulfurococcaceae</taxon>
        <taxon>Ignisphaera</taxon>
    </lineage>
</organism>
<evidence type="ECO:0000256" key="1">
    <source>
        <dbReference type="SAM" id="Phobius"/>
    </source>
</evidence>
<keyword evidence="1" id="KW-1133">Transmembrane helix</keyword>